<sequence length="203" mass="21083">MRVLSIFTTIALSAISCRAVAVDVSISSQGLAVPSVGLDNTSVEETPESKLTIRSEECLAIPILENAFSSIKPLAQQLTVATTGLDGITSLQDIVSTISHITTEISQTTEAIKGLPSDSALSCHDITSTLSSLLQTLLNVVTSLPSIAAQPGLASSLTALLNDVKNVLQVLPSVDETLADVVRTATQLINFLLNLVGSLTGSL</sequence>
<dbReference type="GeneID" id="18815198"/>
<name>F8P0L6_SERL9</name>
<evidence type="ECO:0000256" key="1">
    <source>
        <dbReference type="SAM" id="SignalP"/>
    </source>
</evidence>
<dbReference type="PROSITE" id="PS51257">
    <property type="entry name" value="PROKAR_LIPOPROTEIN"/>
    <property type="match status" value="1"/>
</dbReference>
<dbReference type="KEGG" id="sla:SERLADRAFT_439478"/>
<dbReference type="Proteomes" id="UP000008064">
    <property type="component" value="Unassembled WGS sequence"/>
</dbReference>
<organism evidence="3">
    <name type="scientific">Serpula lacrymans var. lacrymans (strain S7.9)</name>
    <name type="common">Dry rot fungus</name>
    <dbReference type="NCBI Taxonomy" id="578457"/>
    <lineage>
        <taxon>Eukaryota</taxon>
        <taxon>Fungi</taxon>
        <taxon>Dikarya</taxon>
        <taxon>Basidiomycota</taxon>
        <taxon>Agaricomycotina</taxon>
        <taxon>Agaricomycetes</taxon>
        <taxon>Agaricomycetidae</taxon>
        <taxon>Boletales</taxon>
        <taxon>Coniophorineae</taxon>
        <taxon>Serpulaceae</taxon>
        <taxon>Serpula</taxon>
    </lineage>
</organism>
<reference evidence="3" key="1">
    <citation type="journal article" date="2011" name="Science">
        <title>The plant cell wall-decomposing machinery underlies the functional diversity of forest fungi.</title>
        <authorList>
            <person name="Eastwood D.C."/>
            <person name="Floudas D."/>
            <person name="Binder M."/>
            <person name="Majcherczyk A."/>
            <person name="Schneider P."/>
            <person name="Aerts A."/>
            <person name="Asiegbu F.O."/>
            <person name="Baker S.E."/>
            <person name="Barry K."/>
            <person name="Bendiksby M."/>
            <person name="Blumentritt M."/>
            <person name="Coutinho P.M."/>
            <person name="Cullen D."/>
            <person name="de Vries R.P."/>
            <person name="Gathman A."/>
            <person name="Goodell B."/>
            <person name="Henrissat B."/>
            <person name="Ihrmark K."/>
            <person name="Kauserud H."/>
            <person name="Kohler A."/>
            <person name="LaButti K."/>
            <person name="Lapidus A."/>
            <person name="Lavin J.L."/>
            <person name="Lee Y.-H."/>
            <person name="Lindquist E."/>
            <person name="Lilly W."/>
            <person name="Lucas S."/>
            <person name="Morin E."/>
            <person name="Murat C."/>
            <person name="Oguiza J.A."/>
            <person name="Park J."/>
            <person name="Pisabarro A.G."/>
            <person name="Riley R."/>
            <person name="Rosling A."/>
            <person name="Salamov A."/>
            <person name="Schmidt O."/>
            <person name="Schmutz J."/>
            <person name="Skrede I."/>
            <person name="Stenlid J."/>
            <person name="Wiebenga A."/>
            <person name="Xie X."/>
            <person name="Kuees U."/>
            <person name="Hibbett D.S."/>
            <person name="Hoffmeister D."/>
            <person name="Hoegberg N."/>
            <person name="Martin F."/>
            <person name="Grigoriev I.V."/>
            <person name="Watkinson S.C."/>
        </authorList>
    </citation>
    <scope>NUCLEOTIDE SEQUENCE [LARGE SCALE GENOMIC DNA]</scope>
    <source>
        <strain evidence="3">S7.9</strain>
    </source>
</reference>
<gene>
    <name evidence="2" type="ORF">SERLADRAFT_439478</name>
</gene>
<dbReference type="RefSeq" id="XP_007319940.1">
    <property type="nucleotide sequence ID" value="XM_007319878.1"/>
</dbReference>
<evidence type="ECO:0000313" key="3">
    <source>
        <dbReference type="Proteomes" id="UP000008064"/>
    </source>
</evidence>
<feature type="signal peptide" evidence="1">
    <location>
        <begin position="1"/>
        <end position="19"/>
    </location>
</feature>
<evidence type="ECO:0000313" key="2">
    <source>
        <dbReference type="EMBL" id="EGO22700.1"/>
    </source>
</evidence>
<dbReference type="AlphaFoldDB" id="F8P0L6"/>
<dbReference type="EMBL" id="GL945436">
    <property type="protein sequence ID" value="EGO22700.1"/>
    <property type="molecule type" value="Genomic_DNA"/>
</dbReference>
<dbReference type="HOGENOM" id="CLU_1349622_0_0_1"/>
<proteinExistence type="predicted"/>
<feature type="chain" id="PRO_5003381779" evidence="1">
    <location>
        <begin position="20"/>
        <end position="203"/>
    </location>
</feature>
<keyword evidence="1" id="KW-0732">Signal</keyword>
<protein>
    <submittedName>
        <fullName evidence="2">Uncharacterized protein</fullName>
    </submittedName>
</protein>
<accession>F8P0L6</accession>